<keyword evidence="4 6" id="KW-0472">Membrane</keyword>
<keyword evidence="3 6" id="KW-1133">Transmembrane helix</keyword>
<dbReference type="InterPro" id="IPR049326">
    <property type="entry name" value="Rhodopsin_dom_fungi"/>
</dbReference>
<evidence type="ECO:0000313" key="9">
    <source>
        <dbReference type="Proteomes" id="UP000774617"/>
    </source>
</evidence>
<evidence type="ECO:0000256" key="4">
    <source>
        <dbReference type="ARBA" id="ARBA00023136"/>
    </source>
</evidence>
<feature type="domain" description="Rhodopsin" evidence="7">
    <location>
        <begin position="48"/>
        <end position="209"/>
    </location>
</feature>
<protein>
    <recommendedName>
        <fullName evidence="7">Rhodopsin domain-containing protein</fullName>
    </recommendedName>
</protein>
<dbReference type="PANTHER" id="PTHR33048:SF92">
    <property type="entry name" value="INTEGRAL MEMBRANE PROTEIN"/>
    <property type="match status" value="1"/>
</dbReference>
<evidence type="ECO:0000256" key="3">
    <source>
        <dbReference type="ARBA" id="ARBA00022989"/>
    </source>
</evidence>
<evidence type="ECO:0000256" key="5">
    <source>
        <dbReference type="ARBA" id="ARBA00038359"/>
    </source>
</evidence>
<sequence>MAYHDIDIPLPAFIAIDWIGMTLALIPIILRFLLRRRQSQPPPFTRNLSDALVLLSWLSGVVLISINTWKNSLRQRYIHYPHSQLYYSVPRPLSAHLLYVSWISLFFIYISLWAAKFALLAFYASLLRLQGRWARAMLALATVFTAATFALHIALLTRWCTPTSSNWNVDGHLCSAVHDIRSVTISTAANVATDLVILCLPLFALASLRRGALGLPPEHSASASSSSSSEAVVVPEKAAAVAAASPSSRMVGGRLGKAELSGLAFVLCMAALSITAALARFVTLQLVQSVPKANITHTIDVWALVEIVASLLAVCLPSCRAFVRKEREARGNQRGPSREMMVVVVERGVGVREGEEEVELDLSILEEGMGEDGERVKARRHDSGCSGVDSGTPAVVAVVGTAHASSERLL</sequence>
<feature type="transmembrane region" description="Helical" evidence="6">
    <location>
        <begin position="260"/>
        <end position="281"/>
    </location>
</feature>
<feature type="transmembrane region" description="Helical" evidence="6">
    <location>
        <begin position="301"/>
        <end position="323"/>
    </location>
</feature>
<comment type="similarity">
    <text evidence="5">Belongs to the SAT4 family.</text>
</comment>
<comment type="caution">
    <text evidence="8">The sequence shown here is derived from an EMBL/GenBank/DDBJ whole genome shotgun (WGS) entry which is preliminary data.</text>
</comment>
<organism evidence="8 9">
    <name type="scientific">Macrophomina phaseolina</name>
    <dbReference type="NCBI Taxonomy" id="35725"/>
    <lineage>
        <taxon>Eukaryota</taxon>
        <taxon>Fungi</taxon>
        <taxon>Dikarya</taxon>
        <taxon>Ascomycota</taxon>
        <taxon>Pezizomycotina</taxon>
        <taxon>Dothideomycetes</taxon>
        <taxon>Dothideomycetes incertae sedis</taxon>
        <taxon>Botryosphaeriales</taxon>
        <taxon>Botryosphaeriaceae</taxon>
        <taxon>Macrophomina</taxon>
    </lineage>
</organism>
<feature type="transmembrane region" description="Helical" evidence="6">
    <location>
        <begin position="136"/>
        <end position="157"/>
    </location>
</feature>
<gene>
    <name evidence="8" type="ORF">B0J12DRAFT_195440</name>
</gene>
<feature type="transmembrane region" description="Helical" evidence="6">
    <location>
        <begin position="99"/>
        <end position="124"/>
    </location>
</feature>
<keyword evidence="2 6" id="KW-0812">Transmembrane</keyword>
<dbReference type="Proteomes" id="UP000774617">
    <property type="component" value="Unassembled WGS sequence"/>
</dbReference>
<dbReference type="EMBL" id="JAGTJR010000023">
    <property type="protein sequence ID" value="KAH7043194.1"/>
    <property type="molecule type" value="Genomic_DNA"/>
</dbReference>
<feature type="transmembrane region" description="Helical" evidence="6">
    <location>
        <begin position="12"/>
        <end position="30"/>
    </location>
</feature>
<feature type="transmembrane region" description="Helical" evidence="6">
    <location>
        <begin position="51"/>
        <end position="69"/>
    </location>
</feature>
<accession>A0ABQ8G2S8</accession>
<comment type="subcellular location">
    <subcellularLocation>
        <location evidence="1">Membrane</location>
        <topology evidence="1">Multi-pass membrane protein</topology>
    </subcellularLocation>
</comment>
<evidence type="ECO:0000313" key="8">
    <source>
        <dbReference type="EMBL" id="KAH7043194.1"/>
    </source>
</evidence>
<evidence type="ECO:0000256" key="1">
    <source>
        <dbReference type="ARBA" id="ARBA00004141"/>
    </source>
</evidence>
<keyword evidence="9" id="KW-1185">Reference proteome</keyword>
<dbReference type="PANTHER" id="PTHR33048">
    <property type="entry name" value="PTH11-LIKE INTEGRAL MEMBRANE PROTEIN (AFU_ORTHOLOGUE AFUA_5G11245)"/>
    <property type="match status" value="1"/>
</dbReference>
<evidence type="ECO:0000256" key="6">
    <source>
        <dbReference type="SAM" id="Phobius"/>
    </source>
</evidence>
<evidence type="ECO:0000259" key="7">
    <source>
        <dbReference type="Pfam" id="PF20684"/>
    </source>
</evidence>
<feature type="transmembrane region" description="Helical" evidence="6">
    <location>
        <begin position="188"/>
        <end position="208"/>
    </location>
</feature>
<proteinExistence type="inferred from homology"/>
<reference evidence="8 9" key="1">
    <citation type="journal article" date="2021" name="Nat. Commun.">
        <title>Genetic determinants of endophytism in the Arabidopsis root mycobiome.</title>
        <authorList>
            <person name="Mesny F."/>
            <person name="Miyauchi S."/>
            <person name="Thiergart T."/>
            <person name="Pickel B."/>
            <person name="Atanasova L."/>
            <person name="Karlsson M."/>
            <person name="Huettel B."/>
            <person name="Barry K.W."/>
            <person name="Haridas S."/>
            <person name="Chen C."/>
            <person name="Bauer D."/>
            <person name="Andreopoulos W."/>
            <person name="Pangilinan J."/>
            <person name="LaButti K."/>
            <person name="Riley R."/>
            <person name="Lipzen A."/>
            <person name="Clum A."/>
            <person name="Drula E."/>
            <person name="Henrissat B."/>
            <person name="Kohler A."/>
            <person name="Grigoriev I.V."/>
            <person name="Martin F.M."/>
            <person name="Hacquard S."/>
        </authorList>
    </citation>
    <scope>NUCLEOTIDE SEQUENCE [LARGE SCALE GENOMIC DNA]</scope>
    <source>
        <strain evidence="8 9">MPI-SDFR-AT-0080</strain>
    </source>
</reference>
<dbReference type="InterPro" id="IPR052337">
    <property type="entry name" value="SAT4-like"/>
</dbReference>
<name>A0ABQ8G2S8_9PEZI</name>
<evidence type="ECO:0000256" key="2">
    <source>
        <dbReference type="ARBA" id="ARBA00022692"/>
    </source>
</evidence>
<dbReference type="Pfam" id="PF20684">
    <property type="entry name" value="Fung_rhodopsin"/>
    <property type="match status" value="1"/>
</dbReference>